<dbReference type="EMBL" id="AY099354">
    <property type="protein sequence ID" value="AAM43806.1"/>
    <property type="molecule type" value="mRNA"/>
</dbReference>
<dbReference type="AlphaFoldDB" id="Q8MTJ3"/>
<name>Q8MTJ3_SCHJA</name>
<reference evidence="1" key="1">
    <citation type="submission" date="2002-04" db="EMBL/GenBank/DDBJ databases">
        <title>Immunoscreening of Schistosoma japonicum adult worm expression library using serum from infected and normal Microtus fortis.</title>
        <authorList>
            <person name="Ouyang L."/>
            <person name="Yi X."/>
            <person name="Zeng X."/>
            <person name="McReynolds L."/>
        </authorList>
    </citation>
    <scope>NUCLEOTIDE SEQUENCE</scope>
    <source>
        <strain evidence="1">Phillipine</strain>
    </source>
</reference>
<protein>
    <submittedName>
        <fullName evidence="1">MF-25 protein</fullName>
    </submittedName>
</protein>
<organism evidence="1">
    <name type="scientific">Schistosoma japonicum</name>
    <name type="common">Blood fluke</name>
    <dbReference type="NCBI Taxonomy" id="6182"/>
    <lineage>
        <taxon>Eukaryota</taxon>
        <taxon>Metazoa</taxon>
        <taxon>Spiralia</taxon>
        <taxon>Lophotrochozoa</taxon>
        <taxon>Platyhelminthes</taxon>
        <taxon>Trematoda</taxon>
        <taxon>Digenea</taxon>
        <taxon>Strigeidida</taxon>
        <taxon>Schistosomatoidea</taxon>
        <taxon>Schistosomatidae</taxon>
        <taxon>Schistosoma</taxon>
    </lineage>
</organism>
<sequence>MYVCLPTSRTYEIKKCITCTTKGVMYMLQCSCNTICIGKTSRALKVRLGEHKSTIRRQEITLPVARHFIEQRSINELRCVGIETVHPPRRDDDYDNKLLKREAM</sequence>
<accession>Q8MTJ3</accession>
<proteinExistence type="evidence at transcript level"/>
<evidence type="ECO:0000313" key="1">
    <source>
        <dbReference type="EMBL" id="AAM43806.1"/>
    </source>
</evidence>